<keyword evidence="2" id="KW-0812">Transmembrane</keyword>
<dbReference type="CDD" id="cd12087">
    <property type="entry name" value="TM_EGFR-like"/>
    <property type="match status" value="1"/>
</dbReference>
<keyword evidence="2" id="KW-0472">Membrane</keyword>
<accession>A0AAW0BLQ0</accession>
<feature type="transmembrane region" description="Helical" evidence="2">
    <location>
        <begin position="269"/>
        <end position="289"/>
    </location>
</feature>
<protein>
    <recommendedName>
        <fullName evidence="5">Mid2 domain-containing protein</fullName>
    </recommendedName>
</protein>
<proteinExistence type="predicted"/>
<dbReference type="EMBL" id="JAYKXP010000096">
    <property type="protein sequence ID" value="KAK7027418.1"/>
    <property type="molecule type" value="Genomic_DNA"/>
</dbReference>
<evidence type="ECO:0000313" key="3">
    <source>
        <dbReference type="EMBL" id="KAK7027418.1"/>
    </source>
</evidence>
<feature type="region of interest" description="Disordered" evidence="1">
    <location>
        <begin position="307"/>
        <end position="383"/>
    </location>
</feature>
<comment type="caution">
    <text evidence="3">The sequence shown here is derived from an EMBL/GenBank/DDBJ whole genome shotgun (WGS) entry which is preliminary data.</text>
</comment>
<dbReference type="Proteomes" id="UP001383192">
    <property type="component" value="Unassembled WGS sequence"/>
</dbReference>
<dbReference type="AlphaFoldDB" id="A0AAW0BLQ0"/>
<evidence type="ECO:0000256" key="2">
    <source>
        <dbReference type="SAM" id="Phobius"/>
    </source>
</evidence>
<evidence type="ECO:0000256" key="1">
    <source>
        <dbReference type="SAM" id="MobiDB-lite"/>
    </source>
</evidence>
<keyword evidence="4" id="KW-1185">Reference proteome</keyword>
<gene>
    <name evidence="3" type="ORF">VNI00_015254</name>
</gene>
<keyword evidence="2" id="KW-1133">Transmembrane helix</keyword>
<name>A0AAW0BLQ0_9AGAR</name>
<sequence>MEIHQMSINTHTLSIDASPDCRCFEFPQDKCRVILVPLMMVQQGTTIANYRLDYSDSTNSSMMDGRCCLHLLVIMKRRLRFLTIPVVFITVKGFTFDKVDPTTITVTGQERISISFTRGESDPQRIGFQLDLGSRKPSIGPRKGTTPSPYSAFFGTLDGPGQFKLRALSLEGAVGSFAEWDGFITAVAESGDSMSQNNTTGALTSTLEVGSSTLAGNNTTIRITSEQSISLSSIFTQTPIPTSSIPTSIPSPTSTPTSSDPQPGNEHTAAIVGGVLGGILFVIIVVALISRYRRRWSLCYDATGSTIPYTQPASEKRRKRVHETTQSAEDVGGVETSVQVPNHEIHEEPRQRPRRDPRIVLHEDSGWRPPPVFQVDEETRSTSTVIIDVPPQYDTAL</sequence>
<feature type="region of interest" description="Disordered" evidence="1">
    <location>
        <begin position="241"/>
        <end position="266"/>
    </location>
</feature>
<feature type="compositionally biased region" description="Basic and acidic residues" evidence="1">
    <location>
        <begin position="343"/>
        <end position="366"/>
    </location>
</feature>
<evidence type="ECO:0000313" key="4">
    <source>
        <dbReference type="Proteomes" id="UP001383192"/>
    </source>
</evidence>
<organism evidence="3 4">
    <name type="scientific">Paramarasmius palmivorus</name>
    <dbReference type="NCBI Taxonomy" id="297713"/>
    <lineage>
        <taxon>Eukaryota</taxon>
        <taxon>Fungi</taxon>
        <taxon>Dikarya</taxon>
        <taxon>Basidiomycota</taxon>
        <taxon>Agaricomycotina</taxon>
        <taxon>Agaricomycetes</taxon>
        <taxon>Agaricomycetidae</taxon>
        <taxon>Agaricales</taxon>
        <taxon>Marasmiineae</taxon>
        <taxon>Marasmiaceae</taxon>
        <taxon>Paramarasmius</taxon>
    </lineage>
</organism>
<reference evidence="3 4" key="1">
    <citation type="submission" date="2024-01" db="EMBL/GenBank/DDBJ databases">
        <title>A draft genome for a cacao thread blight-causing isolate of Paramarasmius palmivorus.</title>
        <authorList>
            <person name="Baruah I.K."/>
            <person name="Bukari Y."/>
            <person name="Amoako-Attah I."/>
            <person name="Meinhardt L.W."/>
            <person name="Bailey B.A."/>
            <person name="Cohen S.P."/>
        </authorList>
    </citation>
    <scope>NUCLEOTIDE SEQUENCE [LARGE SCALE GENOMIC DNA]</scope>
    <source>
        <strain evidence="3 4">GH-12</strain>
    </source>
</reference>
<evidence type="ECO:0008006" key="5">
    <source>
        <dbReference type="Google" id="ProtNLM"/>
    </source>
</evidence>